<dbReference type="PANTHER" id="PTHR10744">
    <property type="entry name" value="40S RIBOSOMAL PROTEIN S11 FAMILY MEMBER"/>
    <property type="match status" value="1"/>
</dbReference>
<accession>K0KZ76</accession>
<dbReference type="GO" id="GO:0003735">
    <property type="term" value="F:structural constituent of ribosome"/>
    <property type="evidence" value="ECO:0007669"/>
    <property type="project" value="InterPro"/>
</dbReference>
<evidence type="ECO:0000256" key="3">
    <source>
        <dbReference type="ARBA" id="ARBA00023274"/>
    </source>
</evidence>
<keyword evidence="2 5" id="KW-0689">Ribosomal protein</keyword>
<organism evidence="5 6">
    <name type="scientific">Wickerhamomyces ciferrii (strain ATCC 14091 / BCRC 22168 / CBS 111 / JCM 3599 / NBRC 0793 / NRRL Y-1031 F-60-10)</name>
    <name type="common">Yeast</name>
    <name type="synonym">Pichia ciferrii</name>
    <dbReference type="NCBI Taxonomy" id="1206466"/>
    <lineage>
        <taxon>Eukaryota</taxon>
        <taxon>Fungi</taxon>
        <taxon>Dikarya</taxon>
        <taxon>Ascomycota</taxon>
        <taxon>Saccharomycotina</taxon>
        <taxon>Saccharomycetes</taxon>
        <taxon>Phaffomycetales</taxon>
        <taxon>Wickerhamomycetaceae</taxon>
        <taxon>Wickerhamomyces</taxon>
    </lineage>
</organism>
<dbReference type="Proteomes" id="UP000009328">
    <property type="component" value="Unassembled WGS sequence"/>
</dbReference>
<sequence>MSKTVKVRVLRKSFDKVVNKEIMKRKDFLVHDEGEVAREGDLVRIEQCRKISKRKAFSIAEIRKNKGQQFLSHNEDARARVIKEENEKTREFLARRKNTTEEIRNNTSLITDLMLIEKSTKGNLSKEQKVKVSQLKDKYGIKDWPPQKDALRLQIQSLREEIDDLTNSVANQEVFVRKLQNLLEDKEKGDEILTKMGKNVETLKKHTRKNILRKYLLENEQEESKKLSSFLDQDLSKQVEDLKI</sequence>
<keyword evidence="6" id="KW-1185">Reference proteome</keyword>
<dbReference type="Pfam" id="PF00366">
    <property type="entry name" value="Ribosomal_S17"/>
    <property type="match status" value="1"/>
</dbReference>
<evidence type="ECO:0000313" key="5">
    <source>
        <dbReference type="EMBL" id="CCH46669.1"/>
    </source>
</evidence>
<dbReference type="GO" id="GO:0006412">
    <property type="term" value="P:translation"/>
    <property type="evidence" value="ECO:0007669"/>
    <property type="project" value="InterPro"/>
</dbReference>
<evidence type="ECO:0000256" key="4">
    <source>
        <dbReference type="SAM" id="Coils"/>
    </source>
</evidence>
<dbReference type="HOGENOM" id="CLU_1246209_0_0_1"/>
<protein>
    <submittedName>
        <fullName evidence="5">37S ribosomal protein S17, mitochondrial</fullName>
    </submittedName>
</protein>
<comment type="caution">
    <text evidence="5">The sequence shown here is derived from an EMBL/GenBank/DDBJ whole genome shotgun (WGS) entry which is preliminary data.</text>
</comment>
<dbReference type="STRING" id="1206466.K0KZ76"/>
<gene>
    <name evidence="5" type="ORF">BN7_6266</name>
</gene>
<keyword evidence="3" id="KW-0687">Ribonucleoprotein</keyword>
<feature type="coiled-coil region" evidence="4">
    <location>
        <begin position="148"/>
        <end position="175"/>
    </location>
</feature>
<reference evidence="5 6" key="1">
    <citation type="journal article" date="2012" name="Eukaryot. Cell">
        <title>Draft genome sequence of Wickerhamomyces ciferrii NRRL Y-1031 F-60-10.</title>
        <authorList>
            <person name="Schneider J."/>
            <person name="Andrea H."/>
            <person name="Blom J."/>
            <person name="Jaenicke S."/>
            <person name="Ruckert C."/>
            <person name="Schorsch C."/>
            <person name="Szczepanowski R."/>
            <person name="Farwick M."/>
            <person name="Goesmann A."/>
            <person name="Puhler A."/>
            <person name="Schaffer S."/>
            <person name="Tauch A."/>
            <person name="Kohler T."/>
            <person name="Brinkrolf K."/>
        </authorList>
    </citation>
    <scope>NUCLEOTIDE SEQUENCE [LARGE SCALE GENOMIC DNA]</scope>
    <source>
        <strain evidence="6">ATCC 14091 / BCRC 22168 / CBS 111 / JCM 3599 / NBRC 0793 / NRRL Y-1031 F-60-10</strain>
    </source>
</reference>
<dbReference type="InterPro" id="IPR012340">
    <property type="entry name" value="NA-bd_OB-fold"/>
</dbReference>
<dbReference type="CDD" id="cd00364">
    <property type="entry name" value="Ribosomal_uS17"/>
    <property type="match status" value="1"/>
</dbReference>
<dbReference type="eggNOG" id="KOG1740">
    <property type="taxonomic scope" value="Eukaryota"/>
</dbReference>
<name>K0KZ76_WICCF</name>
<keyword evidence="4" id="KW-0175">Coiled coil</keyword>
<dbReference type="GO" id="GO:1990904">
    <property type="term" value="C:ribonucleoprotein complex"/>
    <property type="evidence" value="ECO:0007669"/>
    <property type="project" value="UniProtKB-KW"/>
</dbReference>
<evidence type="ECO:0000256" key="1">
    <source>
        <dbReference type="ARBA" id="ARBA00010254"/>
    </source>
</evidence>
<dbReference type="EMBL" id="CAIF01000261">
    <property type="protein sequence ID" value="CCH46669.1"/>
    <property type="molecule type" value="Genomic_DNA"/>
</dbReference>
<dbReference type="InterPro" id="IPR000266">
    <property type="entry name" value="Ribosomal_uS17"/>
</dbReference>
<dbReference type="GO" id="GO:0005739">
    <property type="term" value="C:mitochondrion"/>
    <property type="evidence" value="ECO:0007669"/>
    <property type="project" value="TreeGrafter"/>
</dbReference>
<dbReference type="SUPFAM" id="SSF50249">
    <property type="entry name" value="Nucleic acid-binding proteins"/>
    <property type="match status" value="1"/>
</dbReference>
<dbReference type="PANTHER" id="PTHR10744:SF1">
    <property type="entry name" value="SMALL RIBOSOMAL SUBUNIT PROTEIN US17M"/>
    <property type="match status" value="1"/>
</dbReference>
<comment type="similarity">
    <text evidence="1">Belongs to the universal ribosomal protein uS17 family.</text>
</comment>
<dbReference type="GO" id="GO:0005840">
    <property type="term" value="C:ribosome"/>
    <property type="evidence" value="ECO:0007669"/>
    <property type="project" value="UniProtKB-KW"/>
</dbReference>
<dbReference type="FunCoup" id="K0KZ76">
    <property type="interactions" value="232"/>
</dbReference>
<dbReference type="Gene3D" id="2.40.50.140">
    <property type="entry name" value="Nucleic acid-binding proteins"/>
    <property type="match status" value="1"/>
</dbReference>
<proteinExistence type="inferred from homology"/>
<dbReference type="AlphaFoldDB" id="K0KZ76"/>
<evidence type="ECO:0000313" key="6">
    <source>
        <dbReference type="Proteomes" id="UP000009328"/>
    </source>
</evidence>
<evidence type="ECO:0000256" key="2">
    <source>
        <dbReference type="ARBA" id="ARBA00022980"/>
    </source>
</evidence>
<dbReference type="InParanoid" id="K0KZ76"/>